<dbReference type="Pfam" id="PF01981">
    <property type="entry name" value="PTH2"/>
    <property type="match status" value="1"/>
</dbReference>
<dbReference type="AlphaFoldDB" id="A0A1I3I1V8"/>
<dbReference type="EC" id="3.1.1.29" evidence="1"/>
<sequence>MGMRRLFIIRKDLHLSAGKLGAMVAHCAEGYWIWLIKRNLMEQDGRVHVSFDLDREIYDDYLNGRITKTICEAKNLNKLLQARDMALNLGLVENQDFGMINDACLTELTPEWVDENGEGRCTVGIWFKPLQDDVAHSISKKFQLYKD</sequence>
<dbReference type="RefSeq" id="WP_083425626.1">
    <property type="nucleotide sequence ID" value="NZ_FORI01000001.1"/>
</dbReference>
<dbReference type="SUPFAM" id="SSF102462">
    <property type="entry name" value="Peptidyl-tRNA hydrolase II"/>
    <property type="match status" value="1"/>
</dbReference>
<proteinExistence type="predicted"/>
<dbReference type="GO" id="GO:0004045">
    <property type="term" value="F:peptidyl-tRNA hydrolase activity"/>
    <property type="evidence" value="ECO:0007669"/>
    <property type="project" value="UniProtKB-EC"/>
</dbReference>
<evidence type="ECO:0000256" key="1">
    <source>
        <dbReference type="ARBA" id="ARBA00013260"/>
    </source>
</evidence>
<evidence type="ECO:0000313" key="4">
    <source>
        <dbReference type="EMBL" id="SFI42008.1"/>
    </source>
</evidence>
<gene>
    <name evidence="4" type="ORF">SAMN04487775_101257</name>
</gene>
<dbReference type="Proteomes" id="UP000182737">
    <property type="component" value="Unassembled WGS sequence"/>
</dbReference>
<comment type="catalytic activity">
    <reaction evidence="3">
        <text>an N-acyl-L-alpha-aminoacyl-tRNA + H2O = an N-acyl-L-amino acid + a tRNA + H(+)</text>
        <dbReference type="Rhea" id="RHEA:54448"/>
        <dbReference type="Rhea" id="RHEA-COMP:10123"/>
        <dbReference type="Rhea" id="RHEA-COMP:13883"/>
        <dbReference type="ChEBI" id="CHEBI:15377"/>
        <dbReference type="ChEBI" id="CHEBI:15378"/>
        <dbReference type="ChEBI" id="CHEBI:59874"/>
        <dbReference type="ChEBI" id="CHEBI:78442"/>
        <dbReference type="ChEBI" id="CHEBI:138191"/>
        <dbReference type="EC" id="3.1.1.29"/>
    </reaction>
</comment>
<dbReference type="InterPro" id="IPR023476">
    <property type="entry name" value="Pep_tRNA_hydro_II_dom_sf"/>
</dbReference>
<dbReference type="Gene3D" id="3.40.1490.10">
    <property type="entry name" value="Bit1"/>
    <property type="match status" value="1"/>
</dbReference>
<accession>A0A1I3I1V8</accession>
<evidence type="ECO:0000313" key="5">
    <source>
        <dbReference type="Proteomes" id="UP000182737"/>
    </source>
</evidence>
<dbReference type="EMBL" id="FORI01000001">
    <property type="protein sequence ID" value="SFI42008.1"/>
    <property type="molecule type" value="Genomic_DNA"/>
</dbReference>
<dbReference type="InterPro" id="IPR002833">
    <property type="entry name" value="PTH2"/>
</dbReference>
<name>A0A1I3I1V8_9SPIR</name>
<evidence type="ECO:0000256" key="3">
    <source>
        <dbReference type="ARBA" id="ARBA00048707"/>
    </source>
</evidence>
<reference evidence="5" key="1">
    <citation type="submission" date="2016-10" db="EMBL/GenBank/DDBJ databases">
        <authorList>
            <person name="Varghese N."/>
            <person name="Submissions S."/>
        </authorList>
    </citation>
    <scope>NUCLEOTIDE SEQUENCE [LARGE SCALE GENOMIC DNA]</scope>
    <source>
        <strain evidence="5">XBD1002</strain>
    </source>
</reference>
<organism evidence="4 5">
    <name type="scientific">Treponema bryantii</name>
    <dbReference type="NCBI Taxonomy" id="163"/>
    <lineage>
        <taxon>Bacteria</taxon>
        <taxon>Pseudomonadati</taxon>
        <taxon>Spirochaetota</taxon>
        <taxon>Spirochaetia</taxon>
        <taxon>Spirochaetales</taxon>
        <taxon>Treponemataceae</taxon>
        <taxon>Treponema</taxon>
    </lineage>
</organism>
<evidence type="ECO:0000256" key="2">
    <source>
        <dbReference type="ARBA" id="ARBA00022801"/>
    </source>
</evidence>
<dbReference type="OrthoDB" id="359599at2"/>
<protein>
    <recommendedName>
        <fullName evidence="1">peptidyl-tRNA hydrolase</fullName>
        <ecNumber evidence="1">3.1.1.29</ecNumber>
    </recommendedName>
</protein>
<keyword evidence="2 4" id="KW-0378">Hydrolase</keyword>
<keyword evidence="5" id="KW-1185">Reference proteome</keyword>